<evidence type="ECO:0000313" key="3">
    <source>
        <dbReference type="Proteomes" id="UP000003374"/>
    </source>
</evidence>
<reference evidence="2 3" key="1">
    <citation type="submission" date="2006-02" db="EMBL/GenBank/DDBJ databases">
        <authorList>
            <person name="Waterbury J."/>
            <person name="Ferriera S."/>
            <person name="Johnson J."/>
            <person name="Kravitz S."/>
            <person name="Halpern A."/>
            <person name="Remington K."/>
            <person name="Beeson K."/>
            <person name="Tran B."/>
            <person name="Rogers Y.-H."/>
            <person name="Friedman R."/>
            <person name="Venter J.C."/>
        </authorList>
    </citation>
    <scope>NUCLEOTIDE SEQUENCE [LARGE SCALE GENOMIC DNA]</scope>
    <source>
        <strain evidence="2 3">Nb-231</strain>
    </source>
</reference>
<dbReference type="Proteomes" id="UP000003374">
    <property type="component" value="Unassembled WGS sequence"/>
</dbReference>
<feature type="region of interest" description="Disordered" evidence="1">
    <location>
        <begin position="1"/>
        <end position="23"/>
    </location>
</feature>
<proteinExistence type="predicted"/>
<dbReference type="EMBL" id="AAOF01000003">
    <property type="protein sequence ID" value="EAR22430.1"/>
    <property type="molecule type" value="Genomic_DNA"/>
</dbReference>
<dbReference type="HOGENOM" id="CLU_3027691_0_0_6"/>
<organism evidence="2 3">
    <name type="scientific">Nitrococcus mobilis Nb-231</name>
    <dbReference type="NCBI Taxonomy" id="314278"/>
    <lineage>
        <taxon>Bacteria</taxon>
        <taxon>Pseudomonadati</taxon>
        <taxon>Pseudomonadota</taxon>
        <taxon>Gammaproteobacteria</taxon>
        <taxon>Chromatiales</taxon>
        <taxon>Ectothiorhodospiraceae</taxon>
        <taxon>Nitrococcus</taxon>
    </lineage>
</organism>
<gene>
    <name evidence="2" type="ORF">NB231_11859</name>
</gene>
<name>A4BPC9_9GAMM</name>
<dbReference type="STRING" id="314278.NB231_11859"/>
<keyword evidence="3" id="KW-1185">Reference proteome</keyword>
<evidence type="ECO:0000313" key="2">
    <source>
        <dbReference type="EMBL" id="EAR22430.1"/>
    </source>
</evidence>
<protein>
    <submittedName>
        <fullName evidence="2">Uncharacterized protein</fullName>
    </submittedName>
</protein>
<comment type="caution">
    <text evidence="2">The sequence shown here is derived from an EMBL/GenBank/DDBJ whole genome shotgun (WGS) entry which is preliminary data.</text>
</comment>
<evidence type="ECO:0000256" key="1">
    <source>
        <dbReference type="SAM" id="MobiDB-lite"/>
    </source>
</evidence>
<accession>A4BPC9</accession>
<dbReference type="AlphaFoldDB" id="A4BPC9"/>
<dbReference type="RefSeq" id="WP_005002784.1">
    <property type="nucleotide sequence ID" value="NZ_CH672427.1"/>
</dbReference>
<sequence>MRRQPDPLPGGLGVRARRPTNGKVHGRVGYGLSLSLPLVVAEGLQADTLLTPVVP</sequence>